<feature type="domain" description="NfeD1b N-terminal" evidence="3">
    <location>
        <begin position="33"/>
        <end position="180"/>
    </location>
</feature>
<dbReference type="Pfam" id="PF25145">
    <property type="entry name" value="NfeD1b_N"/>
    <property type="match status" value="1"/>
</dbReference>
<dbReference type="SUPFAM" id="SSF52096">
    <property type="entry name" value="ClpP/crotonase"/>
    <property type="match status" value="1"/>
</dbReference>
<dbReference type="CDD" id="cd07020">
    <property type="entry name" value="Clp_protease_NfeD_1"/>
    <property type="match status" value="1"/>
</dbReference>
<comment type="caution">
    <text evidence="4">The sequence shown here is derived from an EMBL/GenBank/DDBJ whole genome shotgun (WGS) entry which is preliminary data.</text>
</comment>
<sequence length="371" mass="39285">MALILLSLLSVIAAQQAPVDLAVVDGAIGPMSARFIEEAIAGSERDGAQLLIIELDTPGGLDVAMRDIIKKIFESDVPVCVYVSPPGARAASAGVFITMAAHVAAMAPGTNLGAAHPVMIGGEADEELAKKITNDAAAYIKGIAEKRGRNSEWADASVRESASITGEDAVRQNVVDLVASSLDELLRLLDGREVDVDGRTVVLKTAGAPVNRIEMGFRDRLLSRISDPNVAYILMLLGIFGLFFELQSPGTILPGVVGVICLVLAFFAFQTLPINYAGLILIVFGVILFVLESQITSYGLLTVGGVISMLLGSFMLVRVTPPVWKISWKVIIPSVVVTALFFLFAIGMAIRAQRRKPTTGMKGIIGEIGVA</sequence>
<gene>
    <name evidence="4" type="ORF">AMJ40_07630</name>
</gene>
<feature type="transmembrane region" description="Helical" evidence="1">
    <location>
        <begin position="274"/>
        <end position="291"/>
    </location>
</feature>
<keyword evidence="4" id="KW-0645">Protease</keyword>
<evidence type="ECO:0000259" key="3">
    <source>
        <dbReference type="Pfam" id="PF25145"/>
    </source>
</evidence>
<name>A0A0S7WE07_UNCT6</name>
<dbReference type="InterPro" id="IPR056739">
    <property type="entry name" value="NfeD_membrane"/>
</dbReference>
<feature type="transmembrane region" description="Helical" evidence="1">
    <location>
        <begin position="230"/>
        <end position="246"/>
    </location>
</feature>
<feature type="non-terminal residue" evidence="4">
    <location>
        <position position="371"/>
    </location>
</feature>
<evidence type="ECO:0000313" key="5">
    <source>
        <dbReference type="Proteomes" id="UP000051124"/>
    </source>
</evidence>
<feature type="transmembrane region" description="Helical" evidence="1">
    <location>
        <begin position="251"/>
        <end position="268"/>
    </location>
</feature>
<dbReference type="InterPro" id="IPR052165">
    <property type="entry name" value="Membrane_assoc_protease"/>
</dbReference>
<dbReference type="InterPro" id="IPR056738">
    <property type="entry name" value="NfeD1b_N"/>
</dbReference>
<feature type="transmembrane region" description="Helical" evidence="1">
    <location>
        <begin position="298"/>
        <end position="319"/>
    </location>
</feature>
<dbReference type="EMBL" id="LIZT01000122">
    <property type="protein sequence ID" value="KPJ48372.1"/>
    <property type="molecule type" value="Genomic_DNA"/>
</dbReference>
<dbReference type="PANTHER" id="PTHR33507:SF4">
    <property type="entry name" value="NODULATION COMPETITIVENESS PROTEIN NFED"/>
    <property type="match status" value="1"/>
</dbReference>
<keyword evidence="1" id="KW-1133">Transmembrane helix</keyword>
<evidence type="ECO:0000259" key="2">
    <source>
        <dbReference type="Pfam" id="PF24961"/>
    </source>
</evidence>
<dbReference type="Proteomes" id="UP000051124">
    <property type="component" value="Unassembled WGS sequence"/>
</dbReference>
<feature type="domain" description="NfeD integral membrane" evidence="2">
    <location>
        <begin position="229"/>
        <end position="346"/>
    </location>
</feature>
<dbReference type="InterPro" id="IPR029045">
    <property type="entry name" value="ClpP/crotonase-like_dom_sf"/>
</dbReference>
<keyword evidence="1" id="KW-0472">Membrane</keyword>
<evidence type="ECO:0000256" key="1">
    <source>
        <dbReference type="SAM" id="Phobius"/>
    </source>
</evidence>
<dbReference type="Pfam" id="PF24961">
    <property type="entry name" value="NfeD_membrane"/>
    <property type="match status" value="1"/>
</dbReference>
<reference evidence="4 5" key="1">
    <citation type="journal article" date="2015" name="Microbiome">
        <title>Genomic resolution of linkages in carbon, nitrogen, and sulfur cycling among widespread estuary sediment bacteria.</title>
        <authorList>
            <person name="Baker B.J."/>
            <person name="Lazar C.S."/>
            <person name="Teske A.P."/>
            <person name="Dick G.J."/>
        </authorList>
    </citation>
    <scope>NUCLEOTIDE SEQUENCE [LARGE SCALE GENOMIC DNA]</scope>
    <source>
        <strain evidence="4">DG_26</strain>
    </source>
</reference>
<dbReference type="AlphaFoldDB" id="A0A0S7WE07"/>
<dbReference type="FunFam" id="3.90.226.10:FF:000089">
    <property type="entry name" value="Membrane-bound serine protease"/>
    <property type="match status" value="1"/>
</dbReference>
<dbReference type="Gene3D" id="3.90.226.10">
    <property type="entry name" value="2-enoyl-CoA Hydratase, Chain A, domain 1"/>
    <property type="match status" value="1"/>
</dbReference>
<accession>A0A0S7WE07</accession>
<feature type="transmembrane region" description="Helical" evidence="1">
    <location>
        <begin position="331"/>
        <end position="352"/>
    </location>
</feature>
<dbReference type="GO" id="GO:0008233">
    <property type="term" value="F:peptidase activity"/>
    <property type="evidence" value="ECO:0007669"/>
    <property type="project" value="UniProtKB-KW"/>
</dbReference>
<proteinExistence type="predicted"/>
<keyword evidence="4" id="KW-0378">Hydrolase</keyword>
<dbReference type="GO" id="GO:0006508">
    <property type="term" value="P:proteolysis"/>
    <property type="evidence" value="ECO:0007669"/>
    <property type="project" value="UniProtKB-KW"/>
</dbReference>
<evidence type="ECO:0000313" key="4">
    <source>
        <dbReference type="EMBL" id="KPJ48372.1"/>
    </source>
</evidence>
<dbReference type="PANTHER" id="PTHR33507">
    <property type="entry name" value="INNER MEMBRANE PROTEIN YBBJ"/>
    <property type="match status" value="1"/>
</dbReference>
<organism evidence="4 5">
    <name type="scientific">candidate division TA06 bacterium DG_26</name>
    <dbReference type="NCBI Taxonomy" id="1703771"/>
    <lineage>
        <taxon>Bacteria</taxon>
        <taxon>Bacteria division TA06</taxon>
    </lineage>
</organism>
<protein>
    <submittedName>
        <fullName evidence="4">Serine protease</fullName>
    </submittedName>
</protein>
<keyword evidence="1" id="KW-0812">Transmembrane</keyword>